<feature type="compositionally biased region" description="Basic and acidic residues" evidence="1">
    <location>
        <begin position="786"/>
        <end position="797"/>
    </location>
</feature>
<dbReference type="InterPro" id="IPR056617">
    <property type="entry name" value="MAP1B/S_N"/>
</dbReference>
<feature type="region of interest" description="Disordered" evidence="1">
    <location>
        <begin position="786"/>
        <end position="812"/>
    </location>
</feature>
<evidence type="ECO:0000256" key="1">
    <source>
        <dbReference type="SAM" id="MobiDB-lite"/>
    </source>
</evidence>
<feature type="compositionally biased region" description="Basic and acidic residues" evidence="1">
    <location>
        <begin position="2339"/>
        <end position="2353"/>
    </location>
</feature>
<feature type="compositionally biased region" description="Basic and acidic residues" evidence="1">
    <location>
        <begin position="1284"/>
        <end position="1308"/>
    </location>
</feature>
<feature type="compositionally biased region" description="Basic and acidic residues" evidence="1">
    <location>
        <begin position="3207"/>
        <end position="3265"/>
    </location>
</feature>
<feature type="compositionally biased region" description="Basic and acidic residues" evidence="1">
    <location>
        <begin position="1973"/>
        <end position="1983"/>
    </location>
</feature>
<dbReference type="GO" id="GO:0007409">
    <property type="term" value="P:axonogenesis"/>
    <property type="evidence" value="ECO:0007669"/>
    <property type="project" value="TreeGrafter"/>
</dbReference>
<feature type="compositionally biased region" description="Basic and acidic residues" evidence="1">
    <location>
        <begin position="1263"/>
        <end position="1277"/>
    </location>
</feature>
<feature type="compositionally biased region" description="Basic and acidic residues" evidence="1">
    <location>
        <begin position="2439"/>
        <end position="2456"/>
    </location>
</feature>
<dbReference type="GO" id="GO:0005875">
    <property type="term" value="C:microtubule associated complex"/>
    <property type="evidence" value="ECO:0007669"/>
    <property type="project" value="TreeGrafter"/>
</dbReference>
<feature type="region of interest" description="Disordered" evidence="1">
    <location>
        <begin position="2883"/>
        <end position="2957"/>
    </location>
</feature>
<evidence type="ECO:0000259" key="3">
    <source>
        <dbReference type="Pfam" id="PF25281"/>
    </source>
</evidence>
<dbReference type="GO" id="GO:0016358">
    <property type="term" value="P:dendrite development"/>
    <property type="evidence" value="ECO:0007669"/>
    <property type="project" value="TreeGrafter"/>
</dbReference>
<feature type="compositionally biased region" description="Acidic residues" evidence="1">
    <location>
        <begin position="2470"/>
        <end position="2479"/>
    </location>
</feature>
<accession>T1GHY9</accession>
<feature type="compositionally biased region" description="Basic and acidic residues" evidence="1">
    <location>
        <begin position="2883"/>
        <end position="2900"/>
    </location>
</feature>
<feature type="region of interest" description="Disordered" evidence="1">
    <location>
        <begin position="3171"/>
        <end position="3265"/>
    </location>
</feature>
<feature type="region of interest" description="Disordered" evidence="1">
    <location>
        <begin position="693"/>
        <end position="736"/>
    </location>
</feature>
<feature type="compositionally biased region" description="Basic and acidic residues" evidence="1">
    <location>
        <begin position="978"/>
        <end position="998"/>
    </location>
</feature>
<dbReference type="EnsemblMetazoa" id="MESCA003055-RA">
    <property type="protein sequence ID" value="MESCA003055-PA"/>
    <property type="gene ID" value="MESCA003055"/>
</dbReference>
<feature type="compositionally biased region" description="Basic and acidic residues" evidence="1">
    <location>
        <begin position="2092"/>
        <end position="2107"/>
    </location>
</feature>
<proteinExistence type="predicted"/>
<feature type="compositionally biased region" description="Basic and acidic residues" evidence="1">
    <location>
        <begin position="2197"/>
        <end position="2211"/>
    </location>
</feature>
<feature type="compositionally biased region" description="Basic and acidic residues" evidence="1">
    <location>
        <begin position="1423"/>
        <end position="1437"/>
    </location>
</feature>
<feature type="compositionally biased region" description="Basic and acidic residues" evidence="1">
    <location>
        <begin position="1326"/>
        <end position="1367"/>
    </location>
</feature>
<dbReference type="Proteomes" id="UP000015102">
    <property type="component" value="Unassembled WGS sequence"/>
</dbReference>
<dbReference type="GO" id="GO:0005829">
    <property type="term" value="C:cytosol"/>
    <property type="evidence" value="ECO:0007669"/>
    <property type="project" value="TreeGrafter"/>
</dbReference>
<feature type="compositionally biased region" description="Basic and acidic residues" evidence="1">
    <location>
        <begin position="2145"/>
        <end position="2159"/>
    </location>
</feature>
<dbReference type="Pfam" id="PF25281">
    <property type="entry name" value="MBL_MAP1B"/>
    <property type="match status" value="1"/>
</dbReference>
<dbReference type="Pfam" id="PF23415">
    <property type="entry name" value="MAPB1_N"/>
    <property type="match status" value="1"/>
</dbReference>
<feature type="compositionally biased region" description="Basic and acidic residues" evidence="1">
    <location>
        <begin position="1850"/>
        <end position="1863"/>
    </location>
</feature>
<dbReference type="GO" id="GO:0003779">
    <property type="term" value="F:actin binding"/>
    <property type="evidence" value="ECO:0007669"/>
    <property type="project" value="TreeGrafter"/>
</dbReference>
<feature type="region of interest" description="Disordered" evidence="1">
    <location>
        <begin position="1"/>
        <end position="39"/>
    </location>
</feature>
<feature type="region of interest" description="Disordered" evidence="1">
    <location>
        <begin position="3013"/>
        <end position="3153"/>
    </location>
</feature>
<feature type="compositionally biased region" description="Basic and acidic residues" evidence="1">
    <location>
        <begin position="3190"/>
        <end position="3200"/>
    </location>
</feature>
<feature type="compositionally biased region" description="Basic and acidic residues" evidence="1">
    <location>
        <begin position="3171"/>
        <end position="3183"/>
    </location>
</feature>
<dbReference type="GO" id="GO:0030425">
    <property type="term" value="C:dendrite"/>
    <property type="evidence" value="ECO:0007669"/>
    <property type="project" value="TreeGrafter"/>
</dbReference>
<feature type="compositionally biased region" description="Basic and acidic residues" evidence="1">
    <location>
        <begin position="1480"/>
        <end position="1531"/>
    </location>
</feature>
<feature type="domain" description="Microtubule-associated protein 1B/S N-terminal" evidence="2">
    <location>
        <begin position="49"/>
        <end position="221"/>
    </location>
</feature>
<dbReference type="InterPro" id="IPR057480">
    <property type="entry name" value="MAP1A/B/S-like_MBL"/>
</dbReference>
<sequence>MDIQKESEIVAEECADERNGVNGDSEVKEDAPSNSGLVGPPSPLTGCYLMIILAEPHSNHHKDILIQRLIKGFLSWDSSDCHVDLAHELNTIAKQNPETEEGRNGEKLIQYASENLVTEILIHPTFSTLIQCMRNMLSSFTRHKHIIHSGYTFSGNGSWILQRVLYAYPNTITINIHCSDSGLWNNLPEKSYTKICKIKINPVDVLDSGDERINNFIDFLSPIIVPSSINDLLETSDVVGNIRFSHPTLYVFPGGQGDAALFGINGFNMLIDGGFNRKACFWDFVRHLDRLDAVLLTRLNNSTINGISAVLERKQDIQVYPQIGHFFCNIPETANSYSPDGGKDKDQLIVDLMERGYSLVQNLKNLNLKPHQCYNSSEPINLYHKVGHGKLDMYVIFTCSQSSLQALNISKSKKTSKASIIEKSGKGLPEKDIIDTNKPKSNNEIVVSNIKDNISTDDNIETTKKEEPNKVKTKTQKMTIKNKAPKTAEKKIMKEAVASEKKVSPATTPKKIMKYKSIPRTNKIIGDTPPKSTKDANNLKVLESKQKSLKSTKKDITKTTSEKKETKSERKPISRRPRGLSPVKKAPCSPIKTTKSKSDSKRSYIEKDGATADSSGISTPSIDDTSKKIDDTSKEIIDEEKQRELDDLKEEQEVVREIEAVFNRSEREAKRKIIKEDSTTEVEEEEEYLIIEKEEIEQYTEDSINEQESSVTKEEEFQKHQRDSQESEKQRKASTIENLNKELQEIISTARDIIINENEEAEESSQIIEVDEGKIEKIDIVESKEAVQQESVPEDKFSVTVESGATTTAPTLPEDERLTMDEIKENVVEEKYINEETKENEKDTKNDICKVPTTLTKCTLPIKMSFESKTVLLKDMVKTPDEVADLPVHEEVDLESYEKDDKSKDQNAELVTSGNEQLSTKEATNLLDNEKDNVGSNVDEENIVKDSNREATEERIDELVEEQVDKPVKVISDEVETKDEKEEEKQEKKLDVTEMEPKEDAEEEQEKKFDVAEIELKDEDLAEADIPKQEELDASASNIKDTIVSSPSDKKIPILELKQEEYDLEETKDKGLLFRKLNSTVSLTHLILDTTASSPIDKALPEIELLEKDIAETKTRDVTVSSPIDEAMSNIQLFSTEKGKNEEETDQYIIHSIKDTVSSPVDLQEFDISQAVIESELRETHITSVCSPIDDAKDKVSMDILHDIAEDDEERKLSTPSIELNVQADELRPKSPREEEIAKIVADVAKVLKSDKDIHEIIPDFYEKEASRSTSPKRESIKSSLESIEIKKEDISEENERKLDTEKEKSVEEDNVMNKNIAKIVFSEESDAKDVESEKEKLTHKDSKDDITVICDKQLDVEPEAEIKEASKLSSPRDLPAVDDDPDKEISKASSPRESLIEETFVEEDQEKKVSKNSSPRGSLLGESEKSVELEIEKDLNKSSSPRSSLLDEVEKTLEKVESEMEVSKSTRPSIVKEISSSSLEDKKEVVEQLKDVSKESSRRGSLHEDSIKPVEEDGKETSKASTPRSEKSKIEPISPSSSILAESEKSVCEEPAKEKSKDSSPKEELIKKEEEHFKETSPKSEKSDEAAGKISKELSPKEEESLKDMSEVVSPKSEKSKSEEPAELITKDFIPKEEMTENEELKKESTRIRAQQVLCLEKRTEFKEQSYLRDPVQEIHCLENSRNLDSLLGETDKAQAAELSKGSSPRDSLLGEIEKSVEEKLEKDISKTSSPRDSLHCEIEKSVEFEAEKKSSIASSPGSSILGKESDKDSLKGDEKKSSKVPSTEGSLFGESEKSVKPEEDKDREFETDIDKKSTPRVSLVDEVEKSTDLKIEKETSGVSSSKDTVSAELEKIVDVQIDKEASIMSSPRDSLPGESEISEKAETDITKDSPIKDVEKSEASKEDQQQTKSSSPRQSLGGESEKSTSIKEISKASSPRESLGGESEKSANLDKEIITSESDKHKESKGSSPRESLHGESEKSFEIAIGKEICKESSPRDSLTGDMDKHSGINKELSIAEDTVELKVMSQSSSPRESLLGEPEIQKSVEVELFKEPSKDSSPRESLKEELDKSVAECEKEDSKSLSPIGSLHAESEKSIDAEKSKDASKSSSPKGSLLGDLEKNKETEPEKEVSQSSSPRGSLLAESEKSMDTDKAKDLSKSSSPKGSLLGDIGNIDDIEPEKEDSKRSSPRGSIVAESEKSVDDEKIKDVSKSSSPKGSLHGDVEYLAQLEPEKEDNKSASPRESLHAESEKSADNEKIKDTSKGSSPRGSLLGDLEKDEEQEPEKETNKSMDAGKSKDVSKSSSPRGSVLGDLEKDKETEPEKEVSKSSSPRGSLLAESEKSMDTDKAKDLSKSSSPKGSLLGDIGNVDDIEPEKEDSKRSSPRGSLVAESEKSMDDEKVKDDNSSSPKESLHGDVENLAQLEPDKEASKSSSPRGSLHAESEKSIDSGKIKDTIKGSSPGGSLLGDLEKDEETEKEQEDSKITTPRSSIFAESEKSMENEKVNDISKSSSPKGSLLGDVDNLTEMELEKESSKTSSPRGSLIAESEKSIDVSKAKESSKSSSPMGSLLGDLEKDEKTEPEKETNKTSSPRDSILTDSEKVKDANNFDGIELENEAGKSSSPIGSLLGESEKSIDVEKVKDGSKSSSRRESLLGDMENNFGTEPIKETSPSPVGSILAGSEHSTGSEKVKEASKSSSPRESLHDIQSEKLTSQESLTKETKVISLTGDLDSSKEFVEEAIAIEDSPKAETEACLKYSEGSSPRGSLSGLDEIEESKKRPSHESASLSQTDKKDSIDSIKKDSLPDDLDQHTLEEQISKDLKEDESVKSESTSEKVTVSDISILQAVDDKKEISLALKDNCLTSAYVESDIKKDTIKQEIKITDKAPDKSIPTEKVKEGIASDSETENLKERINIDKTQEKDNEDKMSTKDMPIGQEDRKKDSMSSSPSVSVKDYSKGDICTSHESLIEECIIDVQEDNDKANINQESSVKTSSLKGELSTSEVIHEQVIDKQNLAVDKSKSVTSPQEYLNEDEKAIEDQSDKVNSDVLKESKECDKSSNEINIQISSIKSSKDSSPSVSEKDQIKDVRSSHESIAIQNVSPSEKNEINASNVSLSESKTVQIESKEESVTIPEKKDVEMKKEDIQLEPDNSKLKEFDVLKVSDKDCSISIEKHSQESLEIKLEGSSGDKQSDRVEEKESSTVSSPRKSEGDDLLELKSSQDDLVKDINIPKDTQNKELENVKDEDIENTKTDKSMSKEERSSEIKLSEVITTIKSVEIFKDSIADVKESRSMSVSTIIGKSSSEKEDETVHQTPPTAPVSPDKKIEESLHDDRDSKDLNEDEEEDDDCNLRLKYLKEDPMSTSVYGELADSLNIQGDSKEDSKELTDVYKFLDEAELNFKKALDEHVQLRGAEVMTTVTSKYEVTEFEPVKEIPGEKVVLDEAPKTSTKPDENDKKSKTEKDDDNDDKEVKEKWGKPSSLPSPAPEEFRTTPKKEKRAVLLKTKINNEKNLKKMSDISNKEKGGTPIYVDLTYVPHQGNGYYSHLEFFKNIRARYYYFRALTPIGRYSKLCLTPNSYGKIKVTIIPTYDTDTLGYWVSQNEELLAQNKIDLSPSASRCTINLQDHETSCSAYRLEF</sequence>
<feature type="compositionally biased region" description="Low complexity" evidence="1">
    <location>
        <begin position="1532"/>
        <end position="1542"/>
    </location>
</feature>
<feature type="compositionally biased region" description="Basic and acidic residues" evidence="1">
    <location>
        <begin position="2907"/>
        <end position="2929"/>
    </location>
</feature>
<feature type="compositionally biased region" description="Basic and acidic residues" evidence="1">
    <location>
        <begin position="1879"/>
        <end position="1907"/>
    </location>
</feature>
<feature type="compositionally biased region" description="Basic and acidic residues" evidence="1">
    <location>
        <begin position="3124"/>
        <end position="3153"/>
    </location>
</feature>
<protein>
    <recommendedName>
        <fullName evidence="6">Microtubule-associated protein futsch</fullName>
    </recommendedName>
</protein>
<feature type="compositionally biased region" description="Basic and acidic residues" evidence="1">
    <location>
        <begin position="2494"/>
        <end position="2506"/>
    </location>
</feature>
<feature type="region of interest" description="Disordered" evidence="1">
    <location>
        <begin position="2741"/>
        <end position="2837"/>
    </location>
</feature>
<dbReference type="STRING" id="36166.T1GHY9"/>
<dbReference type="HOGENOM" id="CLU_224561_0_0_1"/>
<dbReference type="GO" id="GO:0031114">
    <property type="term" value="P:regulation of microtubule depolymerization"/>
    <property type="evidence" value="ECO:0007669"/>
    <property type="project" value="TreeGrafter"/>
</dbReference>
<feature type="compositionally biased region" description="Basic and acidic residues" evidence="1">
    <location>
        <begin position="2630"/>
        <end position="2653"/>
    </location>
</feature>
<feature type="compositionally biased region" description="Basic and acidic residues" evidence="1">
    <location>
        <begin position="1944"/>
        <end position="1967"/>
    </location>
</feature>
<feature type="compositionally biased region" description="Basic and acidic residues" evidence="1">
    <location>
        <begin position="1734"/>
        <end position="1752"/>
    </location>
</feature>
<feature type="compositionally biased region" description="Basic and acidic residues" evidence="1">
    <location>
        <begin position="2313"/>
        <end position="2327"/>
    </location>
</feature>
<feature type="compositionally biased region" description="Basic and acidic residues" evidence="1">
    <location>
        <begin position="2119"/>
        <end position="2132"/>
    </location>
</feature>
<feature type="compositionally biased region" description="Polar residues" evidence="1">
    <location>
        <begin position="3292"/>
        <end position="3302"/>
    </location>
</feature>
<feature type="compositionally biased region" description="Basic and acidic residues" evidence="1">
    <location>
        <begin position="880"/>
        <end position="907"/>
    </location>
</feature>
<dbReference type="GO" id="GO:0000226">
    <property type="term" value="P:microtubule cytoskeleton organization"/>
    <property type="evidence" value="ECO:0007669"/>
    <property type="project" value="InterPro"/>
</dbReference>
<keyword evidence="5" id="KW-1185">Reference proteome</keyword>
<dbReference type="GO" id="GO:0043025">
    <property type="term" value="C:neuronal cell body"/>
    <property type="evidence" value="ECO:0007669"/>
    <property type="project" value="TreeGrafter"/>
</dbReference>
<feature type="region of interest" description="Disordered" evidence="1">
    <location>
        <begin position="3436"/>
        <end position="3495"/>
    </location>
</feature>
<evidence type="ECO:0000313" key="5">
    <source>
        <dbReference type="Proteomes" id="UP000015102"/>
    </source>
</evidence>
<feature type="compositionally biased region" description="Basic and acidic residues" evidence="1">
    <location>
        <begin position="1792"/>
        <end position="1815"/>
    </location>
</feature>
<evidence type="ECO:0000313" key="4">
    <source>
        <dbReference type="EnsemblMetazoa" id="MESCA003055-PA"/>
    </source>
</evidence>
<dbReference type="InterPro" id="IPR026074">
    <property type="entry name" value="MAP1"/>
</dbReference>
<feature type="compositionally biased region" description="Basic and acidic residues" evidence="1">
    <location>
        <begin position="2546"/>
        <end position="2560"/>
    </location>
</feature>
<feature type="compositionally biased region" description="Basic and acidic residues" evidence="1">
    <location>
        <begin position="624"/>
        <end position="649"/>
    </location>
</feature>
<feature type="compositionally biased region" description="Basic and acidic residues" evidence="1">
    <location>
        <begin position="1765"/>
        <end position="1779"/>
    </location>
</feature>
<feature type="compositionally biased region" description="Low complexity" evidence="1">
    <location>
        <begin position="2508"/>
        <end position="2519"/>
    </location>
</feature>
<feature type="compositionally biased region" description="Basic and acidic residues" evidence="1">
    <location>
        <begin position="3080"/>
        <end position="3092"/>
    </location>
</feature>
<feature type="region of interest" description="Disordered" evidence="1">
    <location>
        <begin position="3289"/>
        <end position="3348"/>
    </location>
</feature>
<evidence type="ECO:0008006" key="6">
    <source>
        <dbReference type="Google" id="ProtNLM"/>
    </source>
</evidence>
<feature type="region of interest" description="Disordered" evidence="1">
    <location>
        <begin position="1720"/>
        <end position="2720"/>
    </location>
</feature>
<feature type="compositionally biased region" description="Polar residues" evidence="1">
    <location>
        <begin position="909"/>
        <end position="927"/>
    </location>
</feature>
<dbReference type="GO" id="GO:0045202">
    <property type="term" value="C:synapse"/>
    <property type="evidence" value="ECO:0007669"/>
    <property type="project" value="TreeGrafter"/>
</dbReference>
<dbReference type="GO" id="GO:0005874">
    <property type="term" value="C:microtubule"/>
    <property type="evidence" value="ECO:0007669"/>
    <property type="project" value="InterPro"/>
</dbReference>
<reference evidence="5" key="1">
    <citation type="submission" date="2013-02" db="EMBL/GenBank/DDBJ databases">
        <authorList>
            <person name="Hughes D."/>
        </authorList>
    </citation>
    <scope>NUCLEOTIDE SEQUENCE</scope>
    <source>
        <strain>Durham</strain>
        <strain evidence="5">NC isolate 2 -- Noor lab</strain>
    </source>
</reference>
<name>T1GHY9_MEGSC</name>
<feature type="compositionally biased region" description="Low complexity" evidence="1">
    <location>
        <begin position="2354"/>
        <end position="2365"/>
    </location>
</feature>
<feature type="compositionally biased region" description="Basic and acidic residues" evidence="1">
    <location>
        <begin position="1824"/>
        <end position="1837"/>
    </location>
</feature>
<evidence type="ECO:0000259" key="2">
    <source>
        <dbReference type="Pfam" id="PF23415"/>
    </source>
</evidence>
<feature type="compositionally biased region" description="Basic and acidic residues" evidence="1">
    <location>
        <begin position="2572"/>
        <end position="2586"/>
    </location>
</feature>
<dbReference type="EMBL" id="CAQQ02040713">
    <property type="status" value="NOT_ANNOTATED_CDS"/>
    <property type="molecule type" value="Genomic_DNA"/>
</dbReference>
<feature type="compositionally biased region" description="Polar residues" evidence="1">
    <location>
        <begin position="3096"/>
        <end position="3123"/>
    </location>
</feature>
<feature type="compositionally biased region" description="Low complexity" evidence="1">
    <location>
        <begin position="2160"/>
        <end position="2171"/>
    </location>
</feature>
<feature type="compositionally biased region" description="Basic and acidic residues" evidence="1">
    <location>
        <begin position="3322"/>
        <end position="3339"/>
    </location>
</feature>
<feature type="compositionally biased region" description="Basic and acidic residues" evidence="1">
    <location>
        <begin position="3436"/>
        <end position="3462"/>
    </location>
</feature>
<dbReference type="PANTHER" id="PTHR13843">
    <property type="entry name" value="MICROTUBULE-ASSOCIATED PROTEIN"/>
    <property type="match status" value="1"/>
</dbReference>
<feature type="compositionally biased region" description="Basic and acidic residues" evidence="1">
    <location>
        <begin position="1449"/>
        <end position="1465"/>
    </location>
</feature>
<feature type="compositionally biased region" description="Basic and acidic residues" evidence="1">
    <location>
        <begin position="2790"/>
        <end position="2833"/>
    </location>
</feature>
<feature type="compositionally biased region" description="Low complexity" evidence="1">
    <location>
        <begin position="2944"/>
        <end position="2953"/>
    </location>
</feature>
<feature type="region of interest" description="Disordered" evidence="1">
    <location>
        <begin position="880"/>
        <end position="1045"/>
    </location>
</feature>
<feature type="compositionally biased region" description="Polar residues" evidence="1">
    <location>
        <begin position="800"/>
        <end position="810"/>
    </location>
</feature>
<organism evidence="4 5">
    <name type="scientific">Megaselia scalaris</name>
    <name type="common">Humpbacked fly</name>
    <name type="synonym">Phora scalaris</name>
    <dbReference type="NCBI Taxonomy" id="36166"/>
    <lineage>
        <taxon>Eukaryota</taxon>
        <taxon>Metazoa</taxon>
        <taxon>Ecdysozoa</taxon>
        <taxon>Arthropoda</taxon>
        <taxon>Hexapoda</taxon>
        <taxon>Insecta</taxon>
        <taxon>Pterygota</taxon>
        <taxon>Neoptera</taxon>
        <taxon>Endopterygota</taxon>
        <taxon>Diptera</taxon>
        <taxon>Brachycera</taxon>
        <taxon>Muscomorpha</taxon>
        <taxon>Platypezoidea</taxon>
        <taxon>Phoridae</taxon>
        <taxon>Megaseliini</taxon>
        <taxon>Megaselia</taxon>
    </lineage>
</organism>
<feature type="compositionally biased region" description="Basic and acidic residues" evidence="1">
    <location>
        <begin position="596"/>
        <end position="610"/>
    </location>
</feature>
<feature type="compositionally biased region" description="Basic and acidic residues" evidence="1">
    <location>
        <begin position="1921"/>
        <end position="1932"/>
    </location>
</feature>
<dbReference type="PANTHER" id="PTHR13843:SF12">
    <property type="entry name" value="ATPASE F1_V1_A1 COMPLEX ALPHA_BETA SUBUNIT NUCLEOTIDE-BINDING DOMAIN-CONTAINING PROTEIN"/>
    <property type="match status" value="1"/>
</dbReference>
<feature type="compositionally biased region" description="Low complexity" evidence="1">
    <location>
        <begin position="3060"/>
        <end position="3079"/>
    </location>
</feature>
<feature type="compositionally biased region" description="Basic and acidic residues" evidence="1">
    <location>
        <begin position="2042"/>
        <end position="2082"/>
    </location>
</feature>
<feature type="domain" description="Microtubule-associated protein 1A/B/S-like MBL-like" evidence="3">
    <location>
        <begin position="228"/>
        <end position="403"/>
    </location>
</feature>
<feature type="compositionally biased region" description="Basic and acidic residues" evidence="1">
    <location>
        <begin position="2685"/>
        <end position="2694"/>
    </location>
</feature>
<feature type="compositionally biased region" description="Basic and acidic residues" evidence="1">
    <location>
        <begin position="3032"/>
        <end position="3059"/>
    </location>
</feature>
<feature type="compositionally biased region" description="Basic and acidic residues" evidence="1">
    <location>
        <begin position="2285"/>
        <end position="2301"/>
    </location>
</feature>
<feature type="region of interest" description="Disordered" evidence="1">
    <location>
        <begin position="500"/>
        <end position="649"/>
    </location>
</feature>
<feature type="region of interest" description="Disordered" evidence="1">
    <location>
        <begin position="1263"/>
        <end position="1648"/>
    </location>
</feature>
<feature type="compositionally biased region" description="Basic and acidic residues" evidence="1">
    <location>
        <begin position="711"/>
        <end position="731"/>
    </location>
</feature>
<feature type="compositionally biased region" description="Basic and acidic residues" evidence="1">
    <location>
        <begin position="542"/>
        <end position="572"/>
    </location>
</feature>
<feature type="compositionally biased region" description="Basic and acidic residues" evidence="1">
    <location>
        <begin position="1543"/>
        <end position="1648"/>
    </location>
</feature>
<feature type="compositionally biased region" description="Polar residues" evidence="1">
    <location>
        <begin position="1035"/>
        <end position="1045"/>
    </location>
</feature>
<feature type="compositionally biased region" description="Acidic residues" evidence="1">
    <location>
        <begin position="693"/>
        <end position="705"/>
    </location>
</feature>
<dbReference type="GO" id="GO:0008017">
    <property type="term" value="F:microtubule binding"/>
    <property type="evidence" value="ECO:0007669"/>
    <property type="project" value="InterPro"/>
</dbReference>
<feature type="compositionally biased region" description="Basic and acidic residues" evidence="1">
    <location>
        <begin position="1005"/>
        <end position="1015"/>
    </location>
</feature>
<feature type="compositionally biased region" description="Basic and acidic residues" evidence="1">
    <location>
        <begin position="2244"/>
        <end position="2263"/>
    </location>
</feature>
<feature type="compositionally biased region" description="Basic and acidic residues" evidence="1">
    <location>
        <begin position="2391"/>
        <end position="2417"/>
    </location>
</feature>
<reference evidence="4" key="2">
    <citation type="submission" date="2015-06" db="UniProtKB">
        <authorList>
            <consortium name="EnsemblMetazoa"/>
        </authorList>
    </citation>
    <scope>IDENTIFICATION</scope>
</reference>
<feature type="compositionally biased region" description="Basic and acidic residues" evidence="1">
    <location>
        <begin position="942"/>
        <end position="972"/>
    </location>
</feature>
<dbReference type="OMA" id="KMASPPH"/>